<keyword evidence="1" id="KW-1133">Transmembrane helix</keyword>
<proteinExistence type="predicted"/>
<accession>A0ABY9WZM0</accession>
<gene>
    <name evidence="2" type="ORF">F0U60_34135</name>
</gene>
<protein>
    <submittedName>
        <fullName evidence="2">Uncharacterized protein</fullName>
    </submittedName>
</protein>
<keyword evidence="3" id="KW-1185">Reference proteome</keyword>
<name>A0ABY9WZM0_9BACT</name>
<dbReference type="EMBL" id="CP043494">
    <property type="protein sequence ID" value="WNG48594.1"/>
    <property type="molecule type" value="Genomic_DNA"/>
</dbReference>
<evidence type="ECO:0000313" key="3">
    <source>
        <dbReference type="Proteomes" id="UP001611383"/>
    </source>
</evidence>
<keyword evidence="1" id="KW-0812">Transmembrane</keyword>
<evidence type="ECO:0000256" key="1">
    <source>
        <dbReference type="SAM" id="Phobius"/>
    </source>
</evidence>
<organism evidence="2 3">
    <name type="scientific">Archangium minus</name>
    <dbReference type="NCBI Taxonomy" id="83450"/>
    <lineage>
        <taxon>Bacteria</taxon>
        <taxon>Pseudomonadati</taxon>
        <taxon>Myxococcota</taxon>
        <taxon>Myxococcia</taxon>
        <taxon>Myxococcales</taxon>
        <taxon>Cystobacterineae</taxon>
        <taxon>Archangiaceae</taxon>
        <taxon>Archangium</taxon>
    </lineage>
</organism>
<evidence type="ECO:0000313" key="2">
    <source>
        <dbReference type="EMBL" id="WNG48594.1"/>
    </source>
</evidence>
<feature type="transmembrane region" description="Helical" evidence="1">
    <location>
        <begin position="73"/>
        <end position="91"/>
    </location>
</feature>
<dbReference type="Proteomes" id="UP001611383">
    <property type="component" value="Chromosome"/>
</dbReference>
<sequence length="252" mass="27802">MVHLGVVQLGNAPIVARDWAPYDLKQAQAEQDGTDVEEQSRVVATEVRGRANDTLVVSIITLLLLLLPFVPAFGRGLTFFILMPIISFWVVRSGRRARRLTREHGIEVPWRVSLSSGLGWLMLVISLGGWALFGGLVIMERSQKAELRARLEGKLTKASLSPRVACAMLELMLLESKVEGFTILGDFSCEGTLETTATGALLRGAKMKNAGQEEWRNIFACLQSKPAWSIRSLRWDTHCDDSPQGTAKTTVP</sequence>
<dbReference type="RefSeq" id="WP_395806236.1">
    <property type="nucleotide sequence ID" value="NZ_CP043494.1"/>
</dbReference>
<feature type="transmembrane region" description="Helical" evidence="1">
    <location>
        <begin position="112"/>
        <end position="139"/>
    </location>
</feature>
<keyword evidence="1" id="KW-0472">Membrane</keyword>
<reference evidence="2 3" key="1">
    <citation type="submission" date="2019-08" db="EMBL/GenBank/DDBJ databases">
        <title>Archangium and Cystobacter genomes.</title>
        <authorList>
            <person name="Chen I.-C.K."/>
            <person name="Wielgoss S."/>
        </authorList>
    </citation>
    <scope>NUCLEOTIDE SEQUENCE [LARGE SCALE GENOMIC DNA]</scope>
    <source>
        <strain evidence="2 3">Cbm 6</strain>
    </source>
</reference>